<evidence type="ECO:0000313" key="1">
    <source>
        <dbReference type="EMBL" id="KAH9817003.1"/>
    </source>
</evidence>
<name>A0A9W7SK81_9PEZI</name>
<reference evidence="1 2" key="1">
    <citation type="journal article" date="2018" name="IMA Fungus">
        <title>IMA Genome-F 10: Nine draft genome sequences of Claviceps purpurea s.lat., including C. arundinis, C. humidiphila, and C. cf. spartinae, pseudomolecules for the pitch canker pathogen Fusarium circinatum, draft genome of Davidsoniella eucalypti, Grosmannia galeiformis, Quambalaria eucalypti, and Teratosphaeria destructans.</title>
        <authorList>
            <person name="Wingfield B.D."/>
            <person name="Liu M."/>
            <person name="Nguyen H.D."/>
            <person name="Lane F.A."/>
            <person name="Morgan S.W."/>
            <person name="De Vos L."/>
            <person name="Wilken P.M."/>
            <person name="Duong T.A."/>
            <person name="Aylward J."/>
            <person name="Coetzee M.P."/>
            <person name="Dadej K."/>
            <person name="De Beer Z.W."/>
            <person name="Findlay W."/>
            <person name="Havenga M."/>
            <person name="Kolarik M."/>
            <person name="Menzies J.G."/>
            <person name="Naidoo K."/>
            <person name="Pochopski O."/>
            <person name="Shoukouhi P."/>
            <person name="Santana Q.C."/>
            <person name="Seifert K.A."/>
            <person name="Soal N."/>
            <person name="Steenkamp E.T."/>
            <person name="Tatham C.T."/>
            <person name="van der Nest M.A."/>
            <person name="Wingfield M.J."/>
        </authorList>
    </citation>
    <scope>NUCLEOTIDE SEQUENCE [LARGE SCALE GENOMIC DNA]</scope>
    <source>
        <strain evidence="1">CMW44962</strain>
    </source>
</reference>
<reference evidence="1 2" key="2">
    <citation type="journal article" date="2021" name="Curr. Genet.">
        <title>Genetic response to nitrogen starvation in the aggressive Eucalyptus foliar pathogen Teratosphaeria destructans.</title>
        <authorList>
            <person name="Havenga M."/>
            <person name="Wingfield B.D."/>
            <person name="Wingfield M.J."/>
            <person name="Dreyer L.L."/>
            <person name="Roets F."/>
            <person name="Aylward J."/>
        </authorList>
    </citation>
    <scope>NUCLEOTIDE SEQUENCE [LARGE SCALE GENOMIC DNA]</scope>
    <source>
        <strain evidence="1">CMW44962</strain>
    </source>
</reference>
<sequence length="109" mass="11599">MSQTGHRPLEESETFRVIKSAIRHPLRSVEGSQVVVGLRASDETIQKSETITSWRREPQFSALRAVVAAQGDDSGGMAATSAKYLSDPFAGALPYAKAADVIAAGVRAL</sequence>
<organism evidence="1 2">
    <name type="scientific">Teratosphaeria destructans</name>
    <dbReference type="NCBI Taxonomy" id="418781"/>
    <lineage>
        <taxon>Eukaryota</taxon>
        <taxon>Fungi</taxon>
        <taxon>Dikarya</taxon>
        <taxon>Ascomycota</taxon>
        <taxon>Pezizomycotina</taxon>
        <taxon>Dothideomycetes</taxon>
        <taxon>Dothideomycetidae</taxon>
        <taxon>Mycosphaerellales</taxon>
        <taxon>Teratosphaeriaceae</taxon>
        <taxon>Teratosphaeria</taxon>
    </lineage>
</organism>
<comment type="caution">
    <text evidence="1">The sequence shown here is derived from an EMBL/GenBank/DDBJ whole genome shotgun (WGS) entry which is preliminary data.</text>
</comment>
<keyword evidence="2" id="KW-1185">Reference proteome</keyword>
<gene>
    <name evidence="1" type="ORF">Tdes44962_MAKER05581</name>
</gene>
<proteinExistence type="predicted"/>
<protein>
    <submittedName>
        <fullName evidence="1">Type I polyketide synthase</fullName>
    </submittedName>
</protein>
<accession>A0A9W7SK81</accession>
<dbReference type="AlphaFoldDB" id="A0A9W7SK81"/>
<evidence type="ECO:0000313" key="2">
    <source>
        <dbReference type="Proteomes" id="UP001138500"/>
    </source>
</evidence>
<dbReference type="EMBL" id="RIBY02002400">
    <property type="protein sequence ID" value="KAH9817003.1"/>
    <property type="molecule type" value="Genomic_DNA"/>
</dbReference>
<dbReference type="Proteomes" id="UP001138500">
    <property type="component" value="Unassembled WGS sequence"/>
</dbReference>